<evidence type="ECO:0000256" key="1">
    <source>
        <dbReference type="SAM" id="SignalP"/>
    </source>
</evidence>
<dbReference type="AlphaFoldDB" id="A0A2B7ZBF5"/>
<sequence length="140" mass="14968">MHIAKPFAFLFVNLATANAVGCGDAQACIGTETCITVTRTAPSTTTITTCAPTPTCLYRAVHPEVVPDFAALATVRLPNVDRQIPSGQIARRTWGIVNVIRNAATTTSVWITFAASRDFWLGCRPLDEVNGIGTYGVVEN</sequence>
<gene>
    <name evidence="2" type="ORF">GX50_06759</name>
</gene>
<feature type="chain" id="PRO_5012902871" evidence="1">
    <location>
        <begin position="20"/>
        <end position="140"/>
    </location>
</feature>
<reference evidence="2 3" key="1">
    <citation type="submission" date="2017-10" db="EMBL/GenBank/DDBJ databases">
        <title>Comparative genomics in systemic dimorphic fungi from Ajellomycetaceae.</title>
        <authorList>
            <person name="Munoz J.F."/>
            <person name="Mcewen J.G."/>
            <person name="Clay O.K."/>
            <person name="Cuomo C.A."/>
        </authorList>
    </citation>
    <scope>NUCLEOTIDE SEQUENCE [LARGE SCALE GENOMIC DNA]</scope>
    <source>
        <strain evidence="2 3">UAMH4076</strain>
    </source>
</reference>
<accession>A0A2B7ZBF5</accession>
<keyword evidence="1" id="KW-0732">Signal</keyword>
<name>A0A2B7ZBF5_9EURO</name>
<dbReference type="EMBL" id="PDND01000170">
    <property type="protein sequence ID" value="PGH30468.1"/>
    <property type="molecule type" value="Genomic_DNA"/>
</dbReference>
<protein>
    <submittedName>
        <fullName evidence="2">Uncharacterized protein</fullName>
    </submittedName>
</protein>
<evidence type="ECO:0000313" key="2">
    <source>
        <dbReference type="EMBL" id="PGH30468.1"/>
    </source>
</evidence>
<proteinExistence type="predicted"/>
<dbReference type="VEuPathDB" id="FungiDB:EMCG_05545"/>
<organism evidence="2 3">
    <name type="scientific">[Emmonsia] crescens</name>
    <dbReference type="NCBI Taxonomy" id="73230"/>
    <lineage>
        <taxon>Eukaryota</taxon>
        <taxon>Fungi</taxon>
        <taxon>Dikarya</taxon>
        <taxon>Ascomycota</taxon>
        <taxon>Pezizomycotina</taxon>
        <taxon>Eurotiomycetes</taxon>
        <taxon>Eurotiomycetidae</taxon>
        <taxon>Onygenales</taxon>
        <taxon>Ajellomycetaceae</taxon>
        <taxon>Emergomyces</taxon>
    </lineage>
</organism>
<comment type="caution">
    <text evidence="2">The sequence shown here is derived from an EMBL/GenBank/DDBJ whole genome shotgun (WGS) entry which is preliminary data.</text>
</comment>
<feature type="signal peptide" evidence="1">
    <location>
        <begin position="1"/>
        <end position="19"/>
    </location>
</feature>
<evidence type="ECO:0000313" key="3">
    <source>
        <dbReference type="Proteomes" id="UP000226031"/>
    </source>
</evidence>
<dbReference type="Proteomes" id="UP000226031">
    <property type="component" value="Unassembled WGS sequence"/>
</dbReference>
<keyword evidence="3" id="KW-1185">Reference proteome</keyword>